<protein>
    <submittedName>
        <fullName evidence="1">Uncharacterized protein</fullName>
    </submittedName>
</protein>
<dbReference type="InterPro" id="IPR053178">
    <property type="entry name" value="Osmoadaptation_assoc"/>
</dbReference>
<comment type="caution">
    <text evidence="1">The sequence shown here is derived from an EMBL/GenBank/DDBJ whole genome shotgun (WGS) entry which is preliminary data.</text>
</comment>
<dbReference type="PANTHER" id="PTHR38111">
    <property type="entry name" value="ZN(2)-C6 FUNGAL-TYPE DOMAIN-CONTAINING PROTEIN-RELATED"/>
    <property type="match status" value="1"/>
</dbReference>
<dbReference type="AlphaFoldDB" id="A0A1Q8S122"/>
<dbReference type="OrthoDB" id="3525185at2759"/>
<sequence>MTAPRTRLREPTADLVLPPSLARSAYEEKYIGMFWNFWLPCGELSPECSSQYPISRWTSDARDMYRQDNALRGTFLAMCLSAVGQRDDQEWLVADGLQLYVKALSELNAGLRHPKRWRTDALLMASRGLGLFEAIAACMSRKRTFLSDLQWKTIPWSETPKSAKDVLIDILVDVPVLLEQADLLQRAHQPALKMCRRFMETYRRLDRELRWWLENLSPESRWLDDLTVRSFKHPTGDDIALAHVMTLFWTTCILVYSSLNMVLYTSPASFASETFQPIDCTDLRQYCTRIADTVEVFFQSEAGLVGMHAAPFPTGTAIKYLMFTEGIGSDDCRKLIGYFKRQNGGAAMGRFLTTSLQEWDKVEPPSFENTMN</sequence>
<dbReference type="PANTHER" id="PTHR38111:SF11">
    <property type="entry name" value="TRANSCRIPTION FACTOR DOMAIN-CONTAINING PROTEIN-RELATED"/>
    <property type="match status" value="1"/>
</dbReference>
<proteinExistence type="predicted"/>
<dbReference type="Proteomes" id="UP000186583">
    <property type="component" value="Unassembled WGS sequence"/>
</dbReference>
<evidence type="ECO:0000313" key="2">
    <source>
        <dbReference type="Proteomes" id="UP000186583"/>
    </source>
</evidence>
<dbReference type="EMBL" id="MPGH01000044">
    <property type="protein sequence ID" value="OLN94292.1"/>
    <property type="molecule type" value="Genomic_DNA"/>
</dbReference>
<keyword evidence="2" id="KW-1185">Reference proteome</keyword>
<evidence type="ECO:0000313" key="1">
    <source>
        <dbReference type="EMBL" id="OLN94292.1"/>
    </source>
</evidence>
<name>A0A1Q8S122_9PEZI</name>
<gene>
    <name evidence="1" type="ORF">CCHL11_02814</name>
</gene>
<reference evidence="1 2" key="1">
    <citation type="submission" date="2016-11" db="EMBL/GenBank/DDBJ databases">
        <title>Draft Genome Assembly of Colletotrichum chlorophyti a pathogen of herbaceous plants.</title>
        <authorList>
            <person name="Gan P."/>
            <person name="Narusaka M."/>
            <person name="Tsushima A."/>
            <person name="Narusaka Y."/>
            <person name="Takano Y."/>
            <person name="Shirasu K."/>
        </authorList>
    </citation>
    <scope>NUCLEOTIDE SEQUENCE [LARGE SCALE GENOMIC DNA]</scope>
    <source>
        <strain evidence="1 2">NTL11</strain>
    </source>
</reference>
<organism evidence="1 2">
    <name type="scientific">Colletotrichum chlorophyti</name>
    <dbReference type="NCBI Taxonomy" id="708187"/>
    <lineage>
        <taxon>Eukaryota</taxon>
        <taxon>Fungi</taxon>
        <taxon>Dikarya</taxon>
        <taxon>Ascomycota</taxon>
        <taxon>Pezizomycotina</taxon>
        <taxon>Sordariomycetes</taxon>
        <taxon>Hypocreomycetidae</taxon>
        <taxon>Glomerellales</taxon>
        <taxon>Glomerellaceae</taxon>
        <taxon>Colletotrichum</taxon>
    </lineage>
</organism>
<accession>A0A1Q8S122</accession>
<dbReference type="STRING" id="708187.A0A1Q8S122"/>